<evidence type="ECO:0000313" key="9">
    <source>
        <dbReference type="Proteomes" id="UP000492821"/>
    </source>
</evidence>
<feature type="transmembrane region" description="Helical" evidence="8">
    <location>
        <begin position="17"/>
        <end position="36"/>
    </location>
</feature>
<evidence type="ECO:0000256" key="7">
    <source>
        <dbReference type="ARBA" id="ARBA00023136"/>
    </source>
</evidence>
<evidence type="ECO:0000256" key="4">
    <source>
        <dbReference type="ARBA" id="ARBA00022679"/>
    </source>
</evidence>
<accession>A0A7E4W757</accession>
<keyword evidence="3 8" id="KW-0328">Glycosyltransferase</keyword>
<protein>
    <recommendedName>
        <fullName evidence="8">Glycosyltransferase family 92 protein</fullName>
        <ecNumber evidence="8">2.4.1.-</ecNumber>
    </recommendedName>
</protein>
<comment type="subcellular location">
    <subcellularLocation>
        <location evidence="1">Membrane</location>
        <topology evidence="1">Single-pass membrane protein</topology>
    </subcellularLocation>
</comment>
<evidence type="ECO:0000256" key="6">
    <source>
        <dbReference type="ARBA" id="ARBA00022989"/>
    </source>
</evidence>
<evidence type="ECO:0000256" key="8">
    <source>
        <dbReference type="RuleBase" id="RU366017"/>
    </source>
</evidence>
<sequence length="649" mass="74686">MIQQLVISGFRRLAKPFVLGSLWLFFTYVVVALYFFELGEEVKLKPVEIAAIAEELLVVQTGFYYNTSVFYSGNTAVLIYHADHRQNSTDWVCITHNETDSLNSDALVRRATNNSQHCYWMTHFVICPTVVNPTKFELSVVNATSKIEIPLELPDRKPRGIVACYAPMFFEQRWESIAMTHELNAAWGVDLQVHYVQSVVGDLMKLLQPMVDLGLLEFRGLDIPNFGKALDRKLGYNPAQATEARHQVVALQDCYFRYRESAEFIMVSDPDDLFLPLHGRSIYDEFSYWKNIHPTASAFMFDRRNTYVKTATTIKDYNITENVNSMKLTDLYDIAGKSVFNPRFTETPWIHWPSINATPFVHIPRNESYLAHLSYFFDNKTPFPRGPTTNLSEIVDMSSLANLTIVNYDEERKKNHDIPHPTLGYSYLVKLFNMVTAMYPVIDVEMKGGMQRRLMPEDTEKKPSSLKPICAIFLFILGCIAFITLITFMVIGTHQAVYYFTPKGTMPRTNLMPEECYAQMPFNVLKKTFDVEKLMTLSKDRHIPEISEDLRRCAGELAKTVEVLVSKLNEEFNNRQDYFVIDPIIVFAGLTIFVFILDVFTACCLNRACMNVKLGFSLPIWIKAYCRVFYLIGLIRSVQVYLTDCAVYY</sequence>
<keyword evidence="9" id="KW-1185">Reference proteome</keyword>
<name>A0A7E4W757_PANRE</name>
<dbReference type="InterPro" id="IPR008166">
    <property type="entry name" value="Glyco_transf_92"/>
</dbReference>
<dbReference type="EC" id="2.4.1.-" evidence="8"/>
<dbReference type="GO" id="GO:0016757">
    <property type="term" value="F:glycosyltransferase activity"/>
    <property type="evidence" value="ECO:0007669"/>
    <property type="project" value="UniProtKB-UniRule"/>
</dbReference>
<dbReference type="WBParaSite" id="Pan_g739.t1">
    <property type="protein sequence ID" value="Pan_g739.t1"/>
    <property type="gene ID" value="Pan_g739"/>
</dbReference>
<dbReference type="Pfam" id="PF01697">
    <property type="entry name" value="Glyco_transf_92"/>
    <property type="match status" value="1"/>
</dbReference>
<dbReference type="GO" id="GO:0016020">
    <property type="term" value="C:membrane"/>
    <property type="evidence" value="ECO:0007669"/>
    <property type="project" value="UniProtKB-SubCell"/>
</dbReference>
<evidence type="ECO:0000313" key="10">
    <source>
        <dbReference type="WBParaSite" id="Pan_g739.t1"/>
    </source>
</evidence>
<keyword evidence="5 8" id="KW-0812">Transmembrane</keyword>
<dbReference type="Proteomes" id="UP000492821">
    <property type="component" value="Unassembled WGS sequence"/>
</dbReference>
<evidence type="ECO:0000256" key="3">
    <source>
        <dbReference type="ARBA" id="ARBA00022676"/>
    </source>
</evidence>
<evidence type="ECO:0000256" key="2">
    <source>
        <dbReference type="ARBA" id="ARBA00007647"/>
    </source>
</evidence>
<comment type="similarity">
    <text evidence="2 8">Belongs to the glycosyltransferase 92 family.</text>
</comment>
<dbReference type="AlphaFoldDB" id="A0A7E4W757"/>
<proteinExistence type="inferred from homology"/>
<dbReference type="PANTHER" id="PTHR21645:SF2">
    <property type="entry name" value="GLYCOSYLTRANSFERASE FAMILY 92 PROTEIN F59C6.8"/>
    <property type="match status" value="1"/>
</dbReference>
<keyword evidence="4 8" id="KW-0808">Transferase</keyword>
<feature type="transmembrane region" description="Helical" evidence="8">
    <location>
        <begin position="584"/>
        <end position="605"/>
    </location>
</feature>
<evidence type="ECO:0000256" key="5">
    <source>
        <dbReference type="ARBA" id="ARBA00022692"/>
    </source>
</evidence>
<evidence type="ECO:0000256" key="1">
    <source>
        <dbReference type="ARBA" id="ARBA00004167"/>
    </source>
</evidence>
<keyword evidence="7 8" id="KW-0472">Membrane</keyword>
<dbReference type="PANTHER" id="PTHR21645">
    <property type="entry name" value="GLYCOSYLTRANSFERASE FAMILY 92 PROTEIN"/>
    <property type="match status" value="1"/>
</dbReference>
<organism evidence="9 10">
    <name type="scientific">Panagrellus redivivus</name>
    <name type="common">Microworm</name>
    <dbReference type="NCBI Taxonomy" id="6233"/>
    <lineage>
        <taxon>Eukaryota</taxon>
        <taxon>Metazoa</taxon>
        <taxon>Ecdysozoa</taxon>
        <taxon>Nematoda</taxon>
        <taxon>Chromadorea</taxon>
        <taxon>Rhabditida</taxon>
        <taxon>Tylenchina</taxon>
        <taxon>Panagrolaimomorpha</taxon>
        <taxon>Panagrolaimoidea</taxon>
        <taxon>Panagrolaimidae</taxon>
        <taxon>Panagrellus</taxon>
    </lineage>
</organism>
<comment type="caution">
    <text evidence="8">Lacks conserved residue(s) required for the propagation of feature annotation.</text>
</comment>
<feature type="transmembrane region" description="Helical" evidence="8">
    <location>
        <begin position="469"/>
        <end position="491"/>
    </location>
</feature>
<reference evidence="9" key="1">
    <citation type="journal article" date="2013" name="Genetics">
        <title>The draft genome and transcriptome of Panagrellus redivivus are shaped by the harsh demands of a free-living lifestyle.</title>
        <authorList>
            <person name="Srinivasan J."/>
            <person name="Dillman A.R."/>
            <person name="Macchietto M.G."/>
            <person name="Heikkinen L."/>
            <person name="Lakso M."/>
            <person name="Fracchia K.M."/>
            <person name="Antoshechkin I."/>
            <person name="Mortazavi A."/>
            <person name="Wong G."/>
            <person name="Sternberg P.W."/>
        </authorList>
    </citation>
    <scope>NUCLEOTIDE SEQUENCE [LARGE SCALE GENOMIC DNA]</scope>
    <source>
        <strain evidence="9">MT8872</strain>
    </source>
</reference>
<reference evidence="10" key="2">
    <citation type="submission" date="2020-10" db="UniProtKB">
        <authorList>
            <consortium name="WormBaseParasite"/>
        </authorList>
    </citation>
    <scope>IDENTIFICATION</scope>
</reference>
<keyword evidence="6 8" id="KW-1133">Transmembrane helix</keyword>
<dbReference type="InterPro" id="IPR052012">
    <property type="entry name" value="GTase_92"/>
</dbReference>